<keyword evidence="1" id="KW-1133">Transmembrane helix</keyword>
<dbReference type="PANTHER" id="PTHR34061:SF17">
    <property type="entry name" value="EXPRESSED PROTEIN"/>
    <property type="match status" value="1"/>
</dbReference>
<protein>
    <submittedName>
        <fullName evidence="2">Uncharacterized protein</fullName>
    </submittedName>
</protein>
<keyword evidence="1" id="KW-0812">Transmembrane</keyword>
<dbReference type="Proteomes" id="UP000886520">
    <property type="component" value="Chromosome 25"/>
</dbReference>
<proteinExistence type="predicted"/>
<gene>
    <name evidence="2" type="ORF">GOP47_0025568</name>
</gene>
<name>A0A9D4U2C1_ADICA</name>
<organism evidence="2 3">
    <name type="scientific">Adiantum capillus-veneris</name>
    <name type="common">Maidenhair fern</name>
    <dbReference type="NCBI Taxonomy" id="13818"/>
    <lineage>
        <taxon>Eukaryota</taxon>
        <taxon>Viridiplantae</taxon>
        <taxon>Streptophyta</taxon>
        <taxon>Embryophyta</taxon>
        <taxon>Tracheophyta</taxon>
        <taxon>Polypodiopsida</taxon>
        <taxon>Polypodiidae</taxon>
        <taxon>Polypodiales</taxon>
        <taxon>Pteridineae</taxon>
        <taxon>Pteridaceae</taxon>
        <taxon>Vittarioideae</taxon>
        <taxon>Adiantum</taxon>
    </lineage>
</organism>
<comment type="caution">
    <text evidence="2">The sequence shown here is derived from an EMBL/GenBank/DDBJ whole genome shotgun (WGS) entry which is preliminary data.</text>
</comment>
<reference evidence="2" key="1">
    <citation type="submission" date="2021-01" db="EMBL/GenBank/DDBJ databases">
        <title>Adiantum capillus-veneris genome.</title>
        <authorList>
            <person name="Fang Y."/>
            <person name="Liao Q."/>
        </authorList>
    </citation>
    <scope>NUCLEOTIDE SEQUENCE</scope>
    <source>
        <strain evidence="2">H3</strain>
        <tissue evidence="2">Leaf</tissue>
    </source>
</reference>
<dbReference type="AlphaFoldDB" id="A0A9D4U2C1"/>
<keyword evidence="1" id="KW-0472">Membrane</keyword>
<evidence type="ECO:0000256" key="1">
    <source>
        <dbReference type="SAM" id="Phobius"/>
    </source>
</evidence>
<evidence type="ECO:0000313" key="2">
    <source>
        <dbReference type="EMBL" id="KAI5059249.1"/>
    </source>
</evidence>
<sequence length="118" mass="13255">MKSGSSHLAAGAHTLLSLQEKLEKAALWVCAGLTTAFFSSLEVCACVKVQTDEQYARVSRRSYEVEGRISRKRQRPPTSLLNCSQCNVDEEQELDDNRKLIVNDSHPVKRHKFIAYCG</sequence>
<dbReference type="PANTHER" id="PTHR34061">
    <property type="entry name" value="PROTEIN, PUTATIVE-RELATED"/>
    <property type="match status" value="1"/>
</dbReference>
<accession>A0A9D4U2C1</accession>
<feature type="transmembrane region" description="Helical" evidence="1">
    <location>
        <begin position="25"/>
        <end position="47"/>
    </location>
</feature>
<dbReference type="EMBL" id="JABFUD020000025">
    <property type="protein sequence ID" value="KAI5059249.1"/>
    <property type="molecule type" value="Genomic_DNA"/>
</dbReference>
<evidence type="ECO:0000313" key="3">
    <source>
        <dbReference type="Proteomes" id="UP000886520"/>
    </source>
</evidence>
<keyword evidence="3" id="KW-1185">Reference proteome</keyword>
<dbReference type="OrthoDB" id="653466at2759"/>